<protein>
    <recommendedName>
        <fullName evidence="13">DNA 3'-5' helicase</fullName>
        <ecNumber evidence="13">5.6.2.4</ecNumber>
    </recommendedName>
</protein>
<dbReference type="InterPro" id="IPR011604">
    <property type="entry name" value="PDDEXK-like_dom_sf"/>
</dbReference>
<dbReference type="PANTHER" id="PTHR11070">
    <property type="entry name" value="UVRD / RECB / PCRA DNA HELICASE FAMILY MEMBER"/>
    <property type="match status" value="1"/>
</dbReference>
<sequence>MTAQTPGGTTDRAVATGPVRIGALEIASALGQLPPTQEQVAVIEAPLEPTLVVAGAGSGKTETMASRVVWLVVNDIVRPEEVLGLTFTRKAAIELGDRIMRRLRTATDRGLWAPEGGEELPLPVVSTYHAYAGRLVSEHGLRWGIEPDSRLLSEASAWQLAHEVVHTTDADLTGFEKAPSTLVDAVLSLSGELAEHLVEANAARELVERYAARVASLPGRDHRAPSAIGAKTVHELRDQARVYPLVERYQELKRERGVLDFADQMAVAARLARSLPAVGAQERQLHRAVLLDEFQDTSEAQMVLLSSLFAGQRMPLTAVGDPSQSIYGWRGASATTLTSFPTAFPVRRQQLGVGDADERPAQVLPLSTSWRNAQRILTVANNVSSTLRRRSEVHVAKLRPRPGADEGRVQAARLLTHRDEADYVARWVRSHWLDEQVRPTGVSAAVLCRNRAQFDGIVQALRDHGLPVEVVGLGGLLSAPEVADLVALLTVAQDPTRGDALMRLLTGPVCRLGPADIDGLWAWVQFLGERAGTGRGEAVLSDALDRLPPSTWVGSRSRRVSETARQRVHALGQAVQRVRTLAGLPLPELLVEAERSIGLDLEVTSDPDLPPSWGRAQLDALAEVAATFAVTAERPTLGGFVDWLEAARQRERGLEMAEVAVSDSAVQVLTVHAAKGLEWDVVAVPGLAEGTFPSYTTRTRATETGWKADVPGDGGWLTGIGKLPYPLRGDAAGLPSLPLDSVPDTHELDEEIASFRAAGGAHQLLEERRLAYVAFTRARHELLVTTPVWSTGQTPRETSRFLTELIASPEGEVLLDQWEPMPDIDDPAQTRNPLLAEEQLAPWPTLPDARRRVFIDVVQAVLDARRTGVLPEPHPDDPVSQEVEQLLRERDETRAARGGLVTVDLPAHLSTSGLVELTKDRAAYLQKLRRPVPQPPAHAARAGTSFHAWVERYYGMPSLVDLGDLLTEGEPEPEPVDLSAMRANFMASEWAGRVPVDVEVSVETVIGGKPIRGRIDAVFAEVDSASRSGFVIVDWKTGSPGGPEQAATRLLQLAVYQVAYARLRGVDAKRVSAAFFYAATGETVRPQLPGEGELDEVVSEVTTGH</sequence>
<dbReference type="Gene3D" id="1.10.486.10">
    <property type="entry name" value="PCRA, domain 4"/>
    <property type="match status" value="1"/>
</dbReference>
<evidence type="ECO:0000256" key="13">
    <source>
        <dbReference type="ARBA" id="ARBA00034808"/>
    </source>
</evidence>
<dbReference type="SUPFAM" id="SSF52540">
    <property type="entry name" value="P-loop containing nucleoside triphosphate hydrolases"/>
    <property type="match status" value="1"/>
</dbReference>
<reference evidence="18" key="1">
    <citation type="submission" date="2022-06" db="EMBL/GenBank/DDBJ databases">
        <title>Ornithinimicrobium JY.X270.</title>
        <authorList>
            <person name="Huang Y."/>
        </authorList>
    </citation>
    <scope>NUCLEOTIDE SEQUENCE</scope>
    <source>
        <strain evidence="18">JY.X270</strain>
    </source>
</reference>
<feature type="domain" description="UvrD-like helicase C-terminal" evidence="17">
    <location>
        <begin position="374"/>
        <end position="676"/>
    </location>
</feature>
<keyword evidence="3 15" id="KW-0547">Nucleotide-binding</keyword>
<comment type="catalytic activity">
    <reaction evidence="14">
        <text>ATP + H2O = ADP + phosphate + H(+)</text>
        <dbReference type="Rhea" id="RHEA:13065"/>
        <dbReference type="ChEBI" id="CHEBI:15377"/>
        <dbReference type="ChEBI" id="CHEBI:15378"/>
        <dbReference type="ChEBI" id="CHEBI:30616"/>
        <dbReference type="ChEBI" id="CHEBI:43474"/>
        <dbReference type="ChEBI" id="CHEBI:456216"/>
        <dbReference type="EC" id="5.6.2.4"/>
    </reaction>
</comment>
<comment type="catalytic activity">
    <reaction evidence="12">
        <text>Couples ATP hydrolysis with the unwinding of duplex DNA by translocating in the 3'-5' direction.</text>
        <dbReference type="EC" id="5.6.2.4"/>
    </reaction>
</comment>
<evidence type="ECO:0000256" key="5">
    <source>
        <dbReference type="ARBA" id="ARBA00022801"/>
    </source>
</evidence>
<gene>
    <name evidence="18" type="ORF">NF557_04235</name>
</gene>
<dbReference type="Pfam" id="PF13361">
    <property type="entry name" value="UvrD_C"/>
    <property type="match status" value="2"/>
</dbReference>
<dbReference type="EC" id="5.6.2.4" evidence="13"/>
<dbReference type="CDD" id="cd17932">
    <property type="entry name" value="DEXQc_UvrD"/>
    <property type="match status" value="1"/>
</dbReference>
<name>A0ABY4YKI9_9MICO</name>
<keyword evidence="5 15" id="KW-0378">Hydrolase</keyword>
<evidence type="ECO:0000256" key="15">
    <source>
        <dbReference type="PROSITE-ProRule" id="PRU00560"/>
    </source>
</evidence>
<evidence type="ECO:0000313" key="18">
    <source>
        <dbReference type="EMBL" id="USQ77134.1"/>
    </source>
</evidence>
<evidence type="ECO:0000256" key="4">
    <source>
        <dbReference type="ARBA" id="ARBA00022763"/>
    </source>
</evidence>
<dbReference type="InterPro" id="IPR027417">
    <property type="entry name" value="P-loop_NTPase"/>
</dbReference>
<dbReference type="PROSITE" id="PS51198">
    <property type="entry name" value="UVRD_HELICASE_ATP_BIND"/>
    <property type="match status" value="1"/>
</dbReference>
<keyword evidence="4" id="KW-0227">DNA damage</keyword>
<evidence type="ECO:0000256" key="11">
    <source>
        <dbReference type="ARBA" id="ARBA00023235"/>
    </source>
</evidence>
<dbReference type="RefSeq" id="WP_252621941.1">
    <property type="nucleotide sequence ID" value="NZ_CP099490.1"/>
</dbReference>
<dbReference type="GO" id="GO:0004386">
    <property type="term" value="F:helicase activity"/>
    <property type="evidence" value="ECO:0007669"/>
    <property type="project" value="UniProtKB-KW"/>
</dbReference>
<dbReference type="InterPro" id="IPR014017">
    <property type="entry name" value="DNA_helicase_UvrD-like_C"/>
</dbReference>
<evidence type="ECO:0000259" key="16">
    <source>
        <dbReference type="PROSITE" id="PS51198"/>
    </source>
</evidence>
<evidence type="ECO:0000313" key="19">
    <source>
        <dbReference type="Proteomes" id="UP001056535"/>
    </source>
</evidence>
<evidence type="ECO:0000256" key="7">
    <source>
        <dbReference type="ARBA" id="ARBA00022839"/>
    </source>
</evidence>
<dbReference type="PANTHER" id="PTHR11070:SF55">
    <property type="entry name" value="DNA 3'-5' HELICASE"/>
    <property type="match status" value="1"/>
</dbReference>
<dbReference type="InterPro" id="IPR014016">
    <property type="entry name" value="UvrD-like_ATP-bd"/>
</dbReference>
<keyword evidence="9" id="KW-0238">DNA-binding</keyword>
<keyword evidence="2" id="KW-0540">Nuclease</keyword>
<evidence type="ECO:0000256" key="6">
    <source>
        <dbReference type="ARBA" id="ARBA00022806"/>
    </source>
</evidence>
<dbReference type="Gene3D" id="1.10.10.160">
    <property type="match status" value="1"/>
</dbReference>
<keyword evidence="10" id="KW-0234">DNA repair</keyword>
<dbReference type="PROSITE" id="PS51217">
    <property type="entry name" value="UVRD_HELICASE_CTER"/>
    <property type="match status" value="1"/>
</dbReference>
<keyword evidence="7" id="KW-0269">Exonuclease</keyword>
<comment type="similarity">
    <text evidence="1">Belongs to the helicase family. UvrD subfamily.</text>
</comment>
<keyword evidence="11" id="KW-0413">Isomerase</keyword>
<dbReference type="Gene3D" id="3.90.320.10">
    <property type="match status" value="1"/>
</dbReference>
<keyword evidence="6 15" id="KW-0347">Helicase</keyword>
<evidence type="ECO:0000256" key="14">
    <source>
        <dbReference type="ARBA" id="ARBA00048988"/>
    </source>
</evidence>
<feature type="domain" description="UvrD-like helicase ATP-binding" evidence="16">
    <location>
        <begin position="33"/>
        <end position="373"/>
    </location>
</feature>
<dbReference type="Pfam" id="PF12705">
    <property type="entry name" value="PDDEXK_1"/>
    <property type="match status" value="1"/>
</dbReference>
<dbReference type="Pfam" id="PF00580">
    <property type="entry name" value="UvrD-helicase"/>
    <property type="match status" value="1"/>
</dbReference>
<dbReference type="Proteomes" id="UP001056535">
    <property type="component" value="Chromosome"/>
</dbReference>
<dbReference type="InterPro" id="IPR038726">
    <property type="entry name" value="PDDEXK_AddAB-type"/>
</dbReference>
<feature type="binding site" evidence="15">
    <location>
        <begin position="54"/>
        <end position="61"/>
    </location>
    <ligand>
        <name>ATP</name>
        <dbReference type="ChEBI" id="CHEBI:30616"/>
    </ligand>
</feature>
<evidence type="ECO:0000256" key="8">
    <source>
        <dbReference type="ARBA" id="ARBA00022840"/>
    </source>
</evidence>
<evidence type="ECO:0000256" key="1">
    <source>
        <dbReference type="ARBA" id="ARBA00009922"/>
    </source>
</evidence>
<evidence type="ECO:0000256" key="12">
    <source>
        <dbReference type="ARBA" id="ARBA00034617"/>
    </source>
</evidence>
<keyword evidence="8 15" id="KW-0067">ATP-binding</keyword>
<evidence type="ECO:0000256" key="10">
    <source>
        <dbReference type="ARBA" id="ARBA00023204"/>
    </source>
</evidence>
<evidence type="ECO:0000256" key="3">
    <source>
        <dbReference type="ARBA" id="ARBA00022741"/>
    </source>
</evidence>
<dbReference type="EMBL" id="CP099490">
    <property type="protein sequence ID" value="USQ77134.1"/>
    <property type="molecule type" value="Genomic_DNA"/>
</dbReference>
<accession>A0ABY4YKI9</accession>
<organism evidence="18 19">
    <name type="scientific">Ornithinimicrobium cryptoxanthini</name>
    <dbReference type="NCBI Taxonomy" id="2934161"/>
    <lineage>
        <taxon>Bacteria</taxon>
        <taxon>Bacillati</taxon>
        <taxon>Actinomycetota</taxon>
        <taxon>Actinomycetes</taxon>
        <taxon>Micrococcales</taxon>
        <taxon>Ornithinimicrobiaceae</taxon>
        <taxon>Ornithinimicrobium</taxon>
    </lineage>
</organism>
<proteinExistence type="inferred from homology"/>
<evidence type="ECO:0000256" key="9">
    <source>
        <dbReference type="ARBA" id="ARBA00023125"/>
    </source>
</evidence>
<dbReference type="Gene3D" id="3.40.50.300">
    <property type="entry name" value="P-loop containing nucleotide triphosphate hydrolases"/>
    <property type="match status" value="3"/>
</dbReference>
<evidence type="ECO:0000256" key="2">
    <source>
        <dbReference type="ARBA" id="ARBA00022722"/>
    </source>
</evidence>
<dbReference type="InterPro" id="IPR013986">
    <property type="entry name" value="DExx_box_DNA_helicase_dom_sf"/>
</dbReference>
<keyword evidence="19" id="KW-1185">Reference proteome</keyword>
<dbReference type="InterPro" id="IPR000212">
    <property type="entry name" value="DNA_helicase_UvrD/REP"/>
</dbReference>
<evidence type="ECO:0000259" key="17">
    <source>
        <dbReference type="PROSITE" id="PS51217"/>
    </source>
</evidence>